<accession>A0A4P8XEU4</accession>
<proteinExistence type="predicted"/>
<reference evidence="1 2" key="1">
    <citation type="submission" date="2019-05" db="EMBL/GenBank/DDBJ databases">
        <authorList>
            <person name="Chen C."/>
        </authorList>
    </citation>
    <scope>NUCLEOTIDE SEQUENCE [LARGE SCALE GENOMIC DNA]</scope>
    <source>
        <strain evidence="1 2">HB172198</strain>
    </source>
</reference>
<gene>
    <name evidence="1" type="ORF">E6C60_0119</name>
</gene>
<dbReference type="Proteomes" id="UP000300879">
    <property type="component" value="Chromosome"/>
</dbReference>
<keyword evidence="2" id="KW-1185">Reference proteome</keyword>
<organism evidence="1 2">
    <name type="scientific">Paenibacillus algicola</name>
    <dbReference type="NCBI Taxonomy" id="2565926"/>
    <lineage>
        <taxon>Bacteria</taxon>
        <taxon>Bacillati</taxon>
        <taxon>Bacillota</taxon>
        <taxon>Bacilli</taxon>
        <taxon>Bacillales</taxon>
        <taxon>Paenibacillaceae</taxon>
        <taxon>Paenibacillus</taxon>
    </lineage>
</organism>
<dbReference type="AlphaFoldDB" id="A0A4P8XEU4"/>
<dbReference type="EMBL" id="CP040396">
    <property type="protein sequence ID" value="QCT00846.1"/>
    <property type="molecule type" value="Genomic_DNA"/>
</dbReference>
<name>A0A4P8XEU4_9BACL</name>
<evidence type="ECO:0000313" key="1">
    <source>
        <dbReference type="EMBL" id="QCT00846.1"/>
    </source>
</evidence>
<sequence>MFHEAIRHEAAYCDTLTQTAASTEREGGCDFKSCDPSVQQ</sequence>
<protein>
    <submittedName>
        <fullName evidence="1">Uncharacterized protein</fullName>
    </submittedName>
</protein>
<evidence type="ECO:0000313" key="2">
    <source>
        <dbReference type="Proteomes" id="UP000300879"/>
    </source>
</evidence>
<dbReference type="KEGG" id="palo:E6C60_0119"/>